<dbReference type="GO" id="GO:0005524">
    <property type="term" value="F:ATP binding"/>
    <property type="evidence" value="ECO:0007669"/>
    <property type="project" value="UniProtKB-KW"/>
</dbReference>
<comment type="subcellular location">
    <subcellularLocation>
        <location evidence="1">Cytoplasm</location>
    </subcellularLocation>
    <subcellularLocation>
        <location evidence="12">Mitochondrion</location>
    </subcellularLocation>
</comment>
<keyword evidence="7" id="KW-0418">Kinase</keyword>
<keyword evidence="10" id="KW-0443">Lipid metabolism</keyword>
<dbReference type="InterPro" id="IPR000120">
    <property type="entry name" value="Amidase"/>
</dbReference>
<feature type="domain" description="GHMP kinase N-terminal" evidence="13">
    <location>
        <begin position="124"/>
        <end position="208"/>
    </location>
</feature>
<dbReference type="InterPro" id="IPR006203">
    <property type="entry name" value="GHMP_knse_ATP-bd_CS"/>
</dbReference>
<dbReference type="InterPro" id="IPR020568">
    <property type="entry name" value="Ribosomal_Su5_D2-typ_SF"/>
</dbReference>
<keyword evidence="6 12" id="KW-0547">Nucleotide-binding</keyword>
<dbReference type="InterPro" id="IPR006205">
    <property type="entry name" value="Mev_gal_kin"/>
</dbReference>
<evidence type="ECO:0000256" key="1">
    <source>
        <dbReference type="ARBA" id="ARBA00004496"/>
    </source>
</evidence>
<dbReference type="PANTHER" id="PTHR11895">
    <property type="entry name" value="TRANSAMIDASE"/>
    <property type="match status" value="1"/>
</dbReference>
<dbReference type="GO" id="GO:0008299">
    <property type="term" value="P:isoprenoid biosynthetic process"/>
    <property type="evidence" value="ECO:0007669"/>
    <property type="project" value="InterPro"/>
</dbReference>
<evidence type="ECO:0000256" key="9">
    <source>
        <dbReference type="ARBA" id="ARBA00022917"/>
    </source>
</evidence>
<feature type="domain" description="GHMP kinase C-terminal" evidence="15">
    <location>
        <begin position="279"/>
        <end position="348"/>
    </location>
</feature>
<reference evidence="16 17" key="1">
    <citation type="submission" date="2023-03" db="EMBL/GenBank/DDBJ databases">
        <title>High-quality genome of Scylla paramamosain provides insights in environmental adaptation.</title>
        <authorList>
            <person name="Zhang L."/>
        </authorList>
    </citation>
    <scope>NUCLEOTIDE SEQUENCE [LARGE SCALE GENOMIC DNA]</scope>
    <source>
        <strain evidence="16">LZ_2023a</strain>
        <tissue evidence="16">Muscle</tissue>
    </source>
</reference>
<comment type="subunit">
    <text evidence="12">Subunit of the heterotrimeric GatCAB amidotransferase (AdT) complex, composed of A, B and C subunits.</text>
</comment>
<keyword evidence="8 12" id="KW-0067">ATP-binding</keyword>
<keyword evidence="3" id="KW-0444">Lipid biosynthesis</keyword>
<dbReference type="GO" id="GO:0004496">
    <property type="term" value="F:mevalonate kinase activity"/>
    <property type="evidence" value="ECO:0007669"/>
    <property type="project" value="InterPro"/>
</dbReference>
<dbReference type="GO" id="GO:0005739">
    <property type="term" value="C:mitochondrion"/>
    <property type="evidence" value="ECO:0007669"/>
    <property type="project" value="UniProtKB-SubCell"/>
</dbReference>
<keyword evidence="9 12" id="KW-0648">Protein biosynthesis</keyword>
<evidence type="ECO:0000256" key="11">
    <source>
        <dbReference type="ARBA" id="ARBA00029438"/>
    </source>
</evidence>
<keyword evidence="4 12" id="KW-0436">Ligase</keyword>
<dbReference type="InterPro" id="IPR013750">
    <property type="entry name" value="GHMP_kinase_C_dom"/>
</dbReference>
<evidence type="ECO:0000256" key="2">
    <source>
        <dbReference type="ARBA" id="ARBA00006495"/>
    </source>
</evidence>
<dbReference type="InterPro" id="IPR036928">
    <property type="entry name" value="AS_sf"/>
</dbReference>
<evidence type="ECO:0000256" key="5">
    <source>
        <dbReference type="ARBA" id="ARBA00022679"/>
    </source>
</evidence>
<evidence type="ECO:0000256" key="12">
    <source>
        <dbReference type="HAMAP-Rule" id="MF_03150"/>
    </source>
</evidence>
<feature type="domain" description="Amidase" evidence="14">
    <location>
        <begin position="387"/>
        <end position="505"/>
    </location>
</feature>
<feature type="domain" description="Amidase" evidence="14">
    <location>
        <begin position="534"/>
        <end position="854"/>
    </location>
</feature>
<evidence type="ECO:0000256" key="8">
    <source>
        <dbReference type="ARBA" id="ARBA00022840"/>
    </source>
</evidence>
<evidence type="ECO:0000313" key="17">
    <source>
        <dbReference type="Proteomes" id="UP001487740"/>
    </source>
</evidence>
<dbReference type="Gene3D" id="3.30.70.890">
    <property type="entry name" value="GHMP kinase, C-terminal domain"/>
    <property type="match status" value="1"/>
</dbReference>
<comment type="similarity">
    <text evidence="12">Belongs to the amidase family. GatA subfamily.</text>
</comment>
<feature type="active site" description="Acyl-ester intermediate" evidence="12">
    <location>
        <position position="562"/>
    </location>
</feature>
<protein>
    <recommendedName>
        <fullName evidence="12">Glutamyl-tRNA(Gln) amidotransferase subunit A, mitochondrial</fullName>
        <shortName evidence="12">Glu-AdT subunit A</shortName>
        <ecNumber evidence="12">6.3.5.7</ecNumber>
    </recommendedName>
</protein>
<dbReference type="InterPro" id="IPR006204">
    <property type="entry name" value="GHMP_kinase_N_dom"/>
</dbReference>
<dbReference type="GO" id="GO:0032543">
    <property type="term" value="P:mitochondrial translation"/>
    <property type="evidence" value="ECO:0007669"/>
    <property type="project" value="UniProtKB-UniRule"/>
</dbReference>
<gene>
    <name evidence="16" type="ORF">O3P69_004714</name>
</gene>
<keyword evidence="12" id="KW-0496">Mitochondrion</keyword>
<dbReference type="SUPFAM" id="SSF75304">
    <property type="entry name" value="Amidase signature (AS) enzymes"/>
    <property type="match status" value="1"/>
</dbReference>
<evidence type="ECO:0000313" key="16">
    <source>
        <dbReference type="EMBL" id="KAK8397190.1"/>
    </source>
</evidence>
<dbReference type="InterPro" id="IPR023631">
    <property type="entry name" value="Amidase_dom"/>
</dbReference>
<comment type="pathway">
    <text evidence="11">Isoprenoid biosynthesis; isopentenyl diphosphate biosynthesis via mevalonate pathway; isopentenyl diphosphate from (R)-mevalonate: step 1/3.</text>
</comment>
<dbReference type="GO" id="GO:0050567">
    <property type="term" value="F:glutaminyl-tRNA synthase (glutamine-hydrolyzing) activity"/>
    <property type="evidence" value="ECO:0007669"/>
    <property type="project" value="UniProtKB-UniRule"/>
</dbReference>
<dbReference type="GO" id="GO:0070681">
    <property type="term" value="P:glutaminyl-tRNAGln biosynthesis via transamidation"/>
    <property type="evidence" value="ECO:0007669"/>
    <property type="project" value="UniProtKB-UniRule"/>
</dbReference>
<comment type="function">
    <text evidence="12">Allows the formation of correctly charged Gln-tRNA(Gln) through the transamidation of misacylated Glu-tRNA(Gln) in the mitochondria. The reaction takes place in the presence of glutamine and ATP through an activated gamma-phospho-Glu-tRNA(Gln).</text>
</comment>
<evidence type="ECO:0000259" key="14">
    <source>
        <dbReference type="Pfam" id="PF01425"/>
    </source>
</evidence>
<evidence type="ECO:0000256" key="4">
    <source>
        <dbReference type="ARBA" id="ARBA00022598"/>
    </source>
</evidence>
<dbReference type="PANTHER" id="PTHR11895:SF7">
    <property type="entry name" value="GLUTAMYL-TRNA(GLN) AMIDOTRANSFERASE SUBUNIT A, MITOCHONDRIAL"/>
    <property type="match status" value="1"/>
</dbReference>
<name>A0AAW0UBZ2_SCYPA</name>
<dbReference type="Pfam" id="PF01425">
    <property type="entry name" value="Amidase"/>
    <property type="match status" value="2"/>
</dbReference>
<dbReference type="InterPro" id="IPR014721">
    <property type="entry name" value="Ribsml_uS5_D2-typ_fold_subgr"/>
</dbReference>
<feature type="active site" description="Charge relay system" evidence="12">
    <location>
        <position position="441"/>
    </location>
</feature>
<dbReference type="Proteomes" id="UP001487740">
    <property type="component" value="Unassembled WGS sequence"/>
</dbReference>
<evidence type="ECO:0000256" key="6">
    <source>
        <dbReference type="ARBA" id="ARBA00022741"/>
    </source>
</evidence>
<dbReference type="EC" id="6.3.5.7" evidence="12"/>
<sequence>MAAVSVSAPGKVILHGEHSVVYGRRAVALSLDLRTTLTLTPGGARLVLDLPEVDIQQAWPMGEVEALWERLGQPGEACAAPLTEAQVGQVRDFLGLPEDPPGGPRGLALLSFFQLYLAILPRPVPATLRVTSQLPTGAGLGSSAAYAVCLSAALLRLAGRGAAADSTPSTEVSGGLSLQEVSGWAFRSEQIVHGTPSGIDNSICTYGGAVSFKAGCCSRWGRRHCNTKALVAAVAARRRRLPEVVEPVLDALDALAERALQTLADLSSADSPQQQDEAYAALHELVDINHALLASLSVSHASLERLVGVAASYGLHAKLTGAGGGGLGVVVLGRDTAPEAVDKCRSELEAQGYQPGEVRFSLSMNLLGASVGEVRAGLVQKVVSAVEVCEAALKRQAVVASLRPFITPTQDTAREAAQRAHCRYEEGKLVGALDGIPVAIKDNFCTQGILTTCGSNMLRHYIPPYSATVVERLLGAGAVLVGKTNLDEFGMGSGTIDSSFGQSRNIYRSGIEYELTGTEEKYPTSGLEHDDWVVTGGSSGGSALSVATGTAFVALGSDTGGSVRNPSSYCGVVGFKPSYGLVPRWGLVSLVNSMDVPGLFGRHVDDVATLLSVVAGQDPMDSTSVWSDFKTLQLPPVPSLEGVVVGVPREYHQPGTSGEVVEAWTKVADLMEDAGAKVREVSMPHTELSIICYAILNTCEVASNFTRYTGVGYGHRETVGQSMEALYALTRRAGLNEVVRGRVLAGNYFLLKENRKKYFEQALKVRRLIWQDFQEVWRSGVSLLLTPTTLTPAHRHSTFSLLDNRTQTAKQDVCTQSANMAGVGAVSVPVGMNGDGLPLALQLMAPWGQDAALLAAAKWIEQRVSFPRLRIL</sequence>
<dbReference type="SUPFAM" id="SSF54211">
    <property type="entry name" value="Ribosomal protein S5 domain 2-like"/>
    <property type="match status" value="1"/>
</dbReference>
<dbReference type="AlphaFoldDB" id="A0AAW0UBZ2"/>
<accession>A0AAW0UBZ2</accession>
<evidence type="ECO:0000256" key="3">
    <source>
        <dbReference type="ARBA" id="ARBA00022516"/>
    </source>
</evidence>
<dbReference type="PROSITE" id="PS00627">
    <property type="entry name" value="GHMP_KINASES_ATP"/>
    <property type="match status" value="1"/>
</dbReference>
<comment type="similarity">
    <text evidence="2">Belongs to the GHMP kinase family. Mevalonate kinase subfamily.</text>
</comment>
<keyword evidence="5" id="KW-0808">Transferase</keyword>
<dbReference type="EMBL" id="JARAKH010000014">
    <property type="protein sequence ID" value="KAK8397190.1"/>
    <property type="molecule type" value="Genomic_DNA"/>
</dbReference>
<dbReference type="GO" id="GO:0030956">
    <property type="term" value="C:glutamyl-tRNA(Gln) amidotransferase complex"/>
    <property type="evidence" value="ECO:0007669"/>
    <property type="project" value="UniProtKB-UniRule"/>
</dbReference>
<feature type="active site" description="Charge relay system" evidence="12">
    <location>
        <position position="538"/>
    </location>
</feature>
<dbReference type="Gene3D" id="3.30.230.10">
    <property type="match status" value="1"/>
</dbReference>
<proteinExistence type="inferred from homology"/>
<evidence type="ECO:0000259" key="13">
    <source>
        <dbReference type="Pfam" id="PF00288"/>
    </source>
</evidence>
<dbReference type="NCBIfam" id="TIGR00549">
    <property type="entry name" value="mevalon_kin"/>
    <property type="match status" value="1"/>
</dbReference>
<dbReference type="InterPro" id="IPR004412">
    <property type="entry name" value="GatA"/>
</dbReference>
<dbReference type="PRINTS" id="PR00959">
    <property type="entry name" value="MEVGALKINASE"/>
</dbReference>
<dbReference type="SUPFAM" id="SSF55060">
    <property type="entry name" value="GHMP Kinase, C-terminal domain"/>
    <property type="match status" value="1"/>
</dbReference>
<dbReference type="InterPro" id="IPR036554">
    <property type="entry name" value="GHMP_kinase_C_sf"/>
</dbReference>
<evidence type="ECO:0000256" key="10">
    <source>
        <dbReference type="ARBA" id="ARBA00023098"/>
    </source>
</evidence>
<evidence type="ECO:0000259" key="15">
    <source>
        <dbReference type="Pfam" id="PF08544"/>
    </source>
</evidence>
<comment type="caution">
    <text evidence="16">The sequence shown here is derived from an EMBL/GenBank/DDBJ whole genome shotgun (WGS) entry which is preliminary data.</text>
</comment>
<dbReference type="Gene3D" id="3.90.1300.10">
    <property type="entry name" value="Amidase signature (AS) domain"/>
    <property type="match status" value="1"/>
</dbReference>
<organism evidence="16 17">
    <name type="scientific">Scylla paramamosain</name>
    <name type="common">Mud crab</name>
    <dbReference type="NCBI Taxonomy" id="85552"/>
    <lineage>
        <taxon>Eukaryota</taxon>
        <taxon>Metazoa</taxon>
        <taxon>Ecdysozoa</taxon>
        <taxon>Arthropoda</taxon>
        <taxon>Crustacea</taxon>
        <taxon>Multicrustacea</taxon>
        <taxon>Malacostraca</taxon>
        <taxon>Eumalacostraca</taxon>
        <taxon>Eucarida</taxon>
        <taxon>Decapoda</taxon>
        <taxon>Pleocyemata</taxon>
        <taxon>Brachyura</taxon>
        <taxon>Eubrachyura</taxon>
        <taxon>Portunoidea</taxon>
        <taxon>Portunidae</taxon>
        <taxon>Portuninae</taxon>
        <taxon>Scylla</taxon>
    </lineage>
</organism>
<dbReference type="Pfam" id="PF08544">
    <property type="entry name" value="GHMP_kinases_C"/>
    <property type="match status" value="1"/>
</dbReference>
<dbReference type="HAMAP" id="MF_00120">
    <property type="entry name" value="GatA"/>
    <property type="match status" value="1"/>
</dbReference>
<keyword evidence="17" id="KW-1185">Reference proteome</keyword>
<comment type="catalytic activity">
    <reaction evidence="12">
        <text>L-glutamyl-tRNA(Gln) + L-glutamine + ATP + H2O = L-glutaminyl-tRNA(Gln) + L-glutamate + ADP + phosphate + H(+)</text>
        <dbReference type="Rhea" id="RHEA:17521"/>
        <dbReference type="Rhea" id="RHEA-COMP:9681"/>
        <dbReference type="Rhea" id="RHEA-COMP:9684"/>
        <dbReference type="ChEBI" id="CHEBI:15377"/>
        <dbReference type="ChEBI" id="CHEBI:15378"/>
        <dbReference type="ChEBI" id="CHEBI:29985"/>
        <dbReference type="ChEBI" id="CHEBI:30616"/>
        <dbReference type="ChEBI" id="CHEBI:43474"/>
        <dbReference type="ChEBI" id="CHEBI:58359"/>
        <dbReference type="ChEBI" id="CHEBI:78520"/>
        <dbReference type="ChEBI" id="CHEBI:78521"/>
        <dbReference type="ChEBI" id="CHEBI:456216"/>
        <dbReference type="EC" id="6.3.5.7"/>
    </reaction>
</comment>
<evidence type="ECO:0000256" key="7">
    <source>
        <dbReference type="ARBA" id="ARBA00022777"/>
    </source>
</evidence>
<dbReference type="Pfam" id="PF00288">
    <property type="entry name" value="GHMP_kinases_N"/>
    <property type="match status" value="1"/>
</dbReference>